<accession>A0A8J2U4A3</accession>
<organism evidence="8 9">
    <name type="scientific">Neiella marina</name>
    <dbReference type="NCBI Taxonomy" id="508461"/>
    <lineage>
        <taxon>Bacteria</taxon>
        <taxon>Pseudomonadati</taxon>
        <taxon>Pseudomonadota</taxon>
        <taxon>Gammaproteobacteria</taxon>
        <taxon>Alteromonadales</taxon>
        <taxon>Echinimonadaceae</taxon>
        <taxon>Neiella</taxon>
    </lineage>
</organism>
<evidence type="ECO:0000313" key="9">
    <source>
        <dbReference type="Proteomes" id="UP000619743"/>
    </source>
</evidence>
<comment type="subcellular location">
    <subcellularLocation>
        <location evidence="1 4">Cell outer membrane</location>
    </subcellularLocation>
</comment>
<evidence type="ECO:0000256" key="1">
    <source>
        <dbReference type="ARBA" id="ARBA00004442"/>
    </source>
</evidence>
<dbReference type="AlphaFoldDB" id="A0A8J2U4A3"/>
<dbReference type="SUPFAM" id="SSF56935">
    <property type="entry name" value="Porins"/>
    <property type="match status" value="1"/>
</dbReference>
<keyword evidence="2 4" id="KW-0472">Membrane</keyword>
<dbReference type="EMBL" id="BMDX01000005">
    <property type="protein sequence ID" value="GGA73630.1"/>
    <property type="molecule type" value="Genomic_DNA"/>
</dbReference>
<feature type="domain" description="TonB-dependent receptor-like beta-barrel" evidence="6">
    <location>
        <begin position="408"/>
        <end position="927"/>
    </location>
</feature>
<dbReference type="OrthoDB" id="8727862at2"/>
<dbReference type="NCBIfam" id="TIGR01782">
    <property type="entry name" value="TonB-Xanth-Caul"/>
    <property type="match status" value="1"/>
</dbReference>
<evidence type="ECO:0000256" key="4">
    <source>
        <dbReference type="RuleBase" id="RU003357"/>
    </source>
</evidence>
<dbReference type="InterPro" id="IPR012910">
    <property type="entry name" value="Plug_dom"/>
</dbReference>
<evidence type="ECO:0000256" key="2">
    <source>
        <dbReference type="ARBA" id="ARBA00023136"/>
    </source>
</evidence>
<feature type="chain" id="PRO_5035159154" evidence="5">
    <location>
        <begin position="32"/>
        <end position="960"/>
    </location>
</feature>
<reference evidence="9" key="1">
    <citation type="journal article" date="2019" name="Int. J. Syst. Evol. Microbiol.">
        <title>The Global Catalogue of Microorganisms (GCM) 10K type strain sequencing project: providing services to taxonomists for standard genome sequencing and annotation.</title>
        <authorList>
            <consortium name="The Broad Institute Genomics Platform"/>
            <consortium name="The Broad Institute Genome Sequencing Center for Infectious Disease"/>
            <person name="Wu L."/>
            <person name="Ma J."/>
        </authorList>
    </citation>
    <scope>NUCLEOTIDE SEQUENCE [LARGE SCALE GENOMIC DNA]</scope>
    <source>
        <strain evidence="9">CGMCC 1.10130</strain>
    </source>
</reference>
<evidence type="ECO:0000259" key="7">
    <source>
        <dbReference type="Pfam" id="PF07715"/>
    </source>
</evidence>
<keyword evidence="4" id="KW-0798">TonB box</keyword>
<evidence type="ECO:0000256" key="5">
    <source>
        <dbReference type="SAM" id="SignalP"/>
    </source>
</evidence>
<keyword evidence="9" id="KW-1185">Reference proteome</keyword>
<proteinExistence type="inferred from homology"/>
<dbReference type="Gene3D" id="2.170.130.10">
    <property type="entry name" value="TonB-dependent receptor, plug domain"/>
    <property type="match status" value="1"/>
</dbReference>
<sequence length="960" mass="107396">MNMQQSRFRPTLICKSVALILGTTVSAFGLAAEEVPADDTEVIQVTGIRASQIKSQDIKRSSSGVVDAISAEDIGKFPDTNLAESLQRITGVSIDRRNNEGSKVTVRGFGPEFNLVLLNNRMMPTAQVSAQSTRSFDFANIASESVSGVEISKTGKADVSSGGIGSTINIRTARPFDDAGFHATVGVKGVADRSVEDGDSVTPEISGFISDTFAEDTFGVSLSFAYQERDSAVKFANVDGWRPNLDHSLAGSVIDNNENPYGYTWYPRNMGFGIENNERTRTNGQLTFQWAPMDTVTATLDYTYSKLEIEAMNEAWGQWMNHGAPAEMEINENGTVVYAREYGGDFMSRTASNDTEHENKSLGLNVKWQATDNMEFEFDYHDSNATAEAYRYGWNGFQILGALGASDDFTFDARNTDIPLLDMNWNGDGKLTAEDYRPLFAMNNFAENDTDVKQYQLSGKWINDSNDSLTSIDFGIARTEFETSAVSYQRMIGTGWYCCVDEDYWPLMQEETVGGGFLDDFSGGGSDIIERTYFSYDFESVIQLSEDKHGFDLTDKGDPISHHIIEEETDSAFIQLNFESEFNEMPLNVVAGFRYETTDVTSRSEERVATDMQWTTAQEWHLNYQDEKSFSNEQSDYKVFLPNLDFSLEVMDDVVTRFSYSKTVTRSDLTALRGTTALTNAPKIGRRNGDAGNPALEPYSADNFDFSVEYYYGDASYVSVGWFNKEVENFIANVFVEGVQYDQLRDIYEGPRANAARAELADEGMPLTDENIFNKIHEMQGTDPANPIMQSAEDPLADWQIRMPTNAEDLRTHGWELAIQHWFWDTGFGASANATLVSGDTELDIEDTQSQFALPGLSDSYNFSVFYDKDGLQARAAYNWRDDFYSADGQPEQGGEPQFTESYGQLDVSISYDINDTFNVFLEGLNVLEEEQRIHGRYKEQLIRANQQSARYAVGVRAKF</sequence>
<evidence type="ECO:0000313" key="8">
    <source>
        <dbReference type="EMBL" id="GGA73630.1"/>
    </source>
</evidence>
<evidence type="ECO:0000256" key="3">
    <source>
        <dbReference type="ARBA" id="ARBA00023237"/>
    </source>
</evidence>
<keyword evidence="8" id="KW-0675">Receptor</keyword>
<dbReference type="Pfam" id="PF07715">
    <property type="entry name" value="Plug"/>
    <property type="match status" value="1"/>
</dbReference>
<feature type="domain" description="TonB-dependent receptor plug" evidence="7">
    <location>
        <begin position="59"/>
        <end position="165"/>
    </location>
</feature>
<dbReference type="InterPro" id="IPR010104">
    <property type="entry name" value="TonB_rcpt_bac"/>
</dbReference>
<keyword evidence="5" id="KW-0732">Signal</keyword>
<dbReference type="Proteomes" id="UP000619743">
    <property type="component" value="Unassembled WGS sequence"/>
</dbReference>
<name>A0A8J2U4A3_9GAMM</name>
<dbReference type="InterPro" id="IPR037066">
    <property type="entry name" value="Plug_dom_sf"/>
</dbReference>
<dbReference type="Pfam" id="PF00593">
    <property type="entry name" value="TonB_dep_Rec_b-barrel"/>
    <property type="match status" value="1"/>
</dbReference>
<protein>
    <submittedName>
        <fullName evidence="8">TonB-dependent receptor</fullName>
    </submittedName>
</protein>
<dbReference type="Gene3D" id="2.40.170.20">
    <property type="entry name" value="TonB-dependent receptor, beta-barrel domain"/>
    <property type="match status" value="1"/>
</dbReference>
<dbReference type="InterPro" id="IPR036942">
    <property type="entry name" value="Beta-barrel_TonB_sf"/>
</dbReference>
<evidence type="ECO:0000259" key="6">
    <source>
        <dbReference type="Pfam" id="PF00593"/>
    </source>
</evidence>
<feature type="signal peptide" evidence="5">
    <location>
        <begin position="1"/>
        <end position="31"/>
    </location>
</feature>
<gene>
    <name evidence="8" type="primary">iroN</name>
    <name evidence="8" type="ORF">GCM10011369_14250</name>
</gene>
<keyword evidence="3" id="KW-0998">Cell outer membrane</keyword>
<dbReference type="InterPro" id="IPR000531">
    <property type="entry name" value="Beta-barrel_TonB"/>
</dbReference>
<comment type="caution">
    <text evidence="8">The sequence shown here is derived from an EMBL/GenBank/DDBJ whole genome shotgun (WGS) entry which is preliminary data.</text>
</comment>
<dbReference type="PANTHER" id="PTHR40980:SF3">
    <property type="entry name" value="TONB-DEPENDENT RECEPTOR-LIKE BETA-BARREL DOMAIN-CONTAINING PROTEIN"/>
    <property type="match status" value="1"/>
</dbReference>
<dbReference type="RefSeq" id="WP_087505223.1">
    <property type="nucleotide sequence ID" value="NZ_BMDX01000005.1"/>
</dbReference>
<dbReference type="PANTHER" id="PTHR40980">
    <property type="entry name" value="PLUG DOMAIN-CONTAINING PROTEIN"/>
    <property type="match status" value="1"/>
</dbReference>
<comment type="similarity">
    <text evidence="4">Belongs to the TonB-dependent receptor family.</text>
</comment>
<dbReference type="GO" id="GO:0009279">
    <property type="term" value="C:cell outer membrane"/>
    <property type="evidence" value="ECO:0007669"/>
    <property type="project" value="UniProtKB-SubCell"/>
</dbReference>